<reference evidence="3" key="1">
    <citation type="journal article" date="2014" name="Int. J. Syst. Evol. Microbiol.">
        <title>Complete genome of a new Firmicutes species belonging to the dominant human colonic microbiota ('Ruminococcus bicirculans') reveals two chromosomes and a selective capacity to utilize plant glucans.</title>
        <authorList>
            <consortium name="NISC Comparative Sequencing Program"/>
            <person name="Wegmann U."/>
            <person name="Louis P."/>
            <person name="Goesmann A."/>
            <person name="Henrissat B."/>
            <person name="Duncan S.H."/>
            <person name="Flint H.J."/>
        </authorList>
    </citation>
    <scope>NUCLEOTIDE SEQUENCE</scope>
    <source>
        <strain evidence="3">NBRC 109915</strain>
    </source>
</reference>
<evidence type="ECO:0000256" key="1">
    <source>
        <dbReference type="ARBA" id="ARBA00023002"/>
    </source>
</evidence>
<protein>
    <submittedName>
        <fullName evidence="3">Oxidoreductase</fullName>
    </submittedName>
</protein>
<dbReference type="PANTHER" id="PTHR13847">
    <property type="entry name" value="SARCOSINE DEHYDROGENASE-RELATED"/>
    <property type="match status" value="1"/>
</dbReference>
<name>A0ABQ5VLH2_9RHOB</name>
<dbReference type="EMBL" id="BSNL01000001">
    <property type="protein sequence ID" value="GLQ27982.1"/>
    <property type="molecule type" value="Genomic_DNA"/>
</dbReference>
<evidence type="ECO:0000313" key="4">
    <source>
        <dbReference type="Proteomes" id="UP001161388"/>
    </source>
</evidence>
<keyword evidence="1" id="KW-0560">Oxidoreductase</keyword>
<evidence type="ECO:0000313" key="3">
    <source>
        <dbReference type="EMBL" id="GLQ27982.1"/>
    </source>
</evidence>
<gene>
    <name evidence="3" type="primary">dadA2</name>
    <name evidence="3" type="ORF">GCM10007927_27850</name>
</gene>
<proteinExistence type="predicted"/>
<dbReference type="InterPro" id="IPR036188">
    <property type="entry name" value="FAD/NAD-bd_sf"/>
</dbReference>
<feature type="domain" description="FAD dependent oxidoreductase" evidence="2">
    <location>
        <begin position="5"/>
        <end position="327"/>
    </location>
</feature>
<comment type="caution">
    <text evidence="3">The sequence shown here is derived from an EMBL/GenBank/DDBJ whole genome shotgun (WGS) entry which is preliminary data.</text>
</comment>
<evidence type="ECO:0000259" key="2">
    <source>
        <dbReference type="Pfam" id="PF01266"/>
    </source>
</evidence>
<dbReference type="Gene3D" id="3.30.9.10">
    <property type="entry name" value="D-Amino Acid Oxidase, subunit A, domain 2"/>
    <property type="match status" value="2"/>
</dbReference>
<dbReference type="Proteomes" id="UP001161388">
    <property type="component" value="Unassembled WGS sequence"/>
</dbReference>
<sequence>MAIYDLTIRGAGIFGLSIAWAVVQRGAKVQVIDPFGPAAGSSGGVVGALAPHAPEHWNPKKAFQLDSLLMARTFWPKVEAASGQATGYARSGRIQPISDDHALILARKRSQTATELWQDHAQWEVLPATSDPWEPQSPAGFVIRDTLSALIHPRQACHALVAALAAQGVTIHTEGADAGKVLWATGVAGLEALNAGRSRPMGNGVKGQAALLDYDARGLPQLYADGVHVIPHHNGTVAIGSTSEREYTSDTLTDSQLDDVIAQARAALPVLADAPVLERWAGIRPRARSRAPMLGGWPDRPGHFIANGGFKIGFGMAPKIADVMADLLLEGRDHGIPEGFRVEQSF</sequence>
<accession>A0ABQ5VLH2</accession>
<dbReference type="PANTHER" id="PTHR13847:SF289">
    <property type="entry name" value="GLYCINE OXIDASE"/>
    <property type="match status" value="1"/>
</dbReference>
<dbReference type="Gene3D" id="3.50.50.60">
    <property type="entry name" value="FAD/NAD(P)-binding domain"/>
    <property type="match status" value="2"/>
</dbReference>
<reference evidence="3" key="2">
    <citation type="submission" date="2023-01" db="EMBL/GenBank/DDBJ databases">
        <title>Draft genome sequence of Sulfitobacter pacificus strain NBRC 109915.</title>
        <authorList>
            <person name="Sun Q."/>
            <person name="Mori K."/>
        </authorList>
    </citation>
    <scope>NUCLEOTIDE SEQUENCE</scope>
    <source>
        <strain evidence="3">NBRC 109915</strain>
    </source>
</reference>
<dbReference type="InterPro" id="IPR006076">
    <property type="entry name" value="FAD-dep_OxRdtase"/>
</dbReference>
<dbReference type="SUPFAM" id="SSF51971">
    <property type="entry name" value="Nucleotide-binding domain"/>
    <property type="match status" value="1"/>
</dbReference>
<dbReference type="RefSeq" id="WP_284374394.1">
    <property type="nucleotide sequence ID" value="NZ_BAABWP010000002.1"/>
</dbReference>
<keyword evidence="4" id="KW-1185">Reference proteome</keyword>
<dbReference type="Pfam" id="PF01266">
    <property type="entry name" value="DAO"/>
    <property type="match status" value="1"/>
</dbReference>
<organism evidence="3 4">
    <name type="scientific">Sulfitobacter pacificus</name>
    <dbReference type="NCBI Taxonomy" id="1499314"/>
    <lineage>
        <taxon>Bacteria</taxon>
        <taxon>Pseudomonadati</taxon>
        <taxon>Pseudomonadota</taxon>
        <taxon>Alphaproteobacteria</taxon>
        <taxon>Rhodobacterales</taxon>
        <taxon>Roseobacteraceae</taxon>
        <taxon>Sulfitobacter</taxon>
    </lineage>
</organism>